<evidence type="ECO:0000259" key="1">
    <source>
        <dbReference type="Pfam" id="PF07791"/>
    </source>
</evidence>
<dbReference type="RefSeq" id="WP_267538837.1">
    <property type="nucleotide sequence ID" value="NZ_JAPNKA010000001.1"/>
</dbReference>
<protein>
    <recommendedName>
        <fullName evidence="1">Immunity MXAN-0049 protein domain-containing protein</fullName>
    </recommendedName>
</protein>
<reference evidence="2 3" key="1">
    <citation type="submission" date="2022-11" db="EMBL/GenBank/DDBJ databases">
        <title>Minimal conservation of predation-associated metabolite biosynthetic gene clusters underscores biosynthetic potential of Myxococcota including descriptions for ten novel species: Archangium lansinium sp. nov., Myxococcus landrumus sp. nov., Nannocystis bai.</title>
        <authorList>
            <person name="Ahearne A."/>
            <person name="Stevens C."/>
            <person name="Phillips K."/>
        </authorList>
    </citation>
    <scope>NUCLEOTIDE SEQUENCE [LARGE SCALE GENOMIC DNA]</scope>
    <source>
        <strain evidence="2 3">MIWBW</strain>
    </source>
</reference>
<dbReference type="EMBL" id="JAPNKA010000001">
    <property type="protein sequence ID" value="MCY1080162.1"/>
    <property type="molecule type" value="Genomic_DNA"/>
</dbReference>
<evidence type="ECO:0000313" key="3">
    <source>
        <dbReference type="Proteomes" id="UP001207654"/>
    </source>
</evidence>
<proteinExistence type="predicted"/>
<feature type="domain" description="Immunity MXAN-0049 protein" evidence="1">
    <location>
        <begin position="77"/>
        <end position="183"/>
    </location>
</feature>
<gene>
    <name evidence="2" type="ORF">OV287_37490</name>
</gene>
<comment type="caution">
    <text evidence="2">The sequence shown here is derived from an EMBL/GenBank/DDBJ whole genome shotgun (WGS) entry which is preliminary data.</text>
</comment>
<dbReference type="Pfam" id="PF07791">
    <property type="entry name" value="Imm11"/>
    <property type="match status" value="1"/>
</dbReference>
<sequence>MNYFLIETLGDTNDSSLCLLDSEPEGMGLESYYLAIGKRAAPFFPADAKLHMSEEYPGLDTGSLIGNVKRFLIVDGKTREIFARLCEGLEIEYLPFTLYNHKGRVHSRDYWFVNPIGTFDCLDFDASQIEYLGQDIVRIHERVLSPRKLKGAPDLFRIDRDPQRYVISERMVDALEESNPTNILVTEIPQSGQT</sequence>
<evidence type="ECO:0000313" key="2">
    <source>
        <dbReference type="EMBL" id="MCY1080162.1"/>
    </source>
</evidence>
<name>A0ABT4AEQ2_9BACT</name>
<dbReference type="InterPro" id="IPR012433">
    <property type="entry name" value="Imm11"/>
</dbReference>
<dbReference type="Proteomes" id="UP001207654">
    <property type="component" value="Unassembled WGS sequence"/>
</dbReference>
<organism evidence="2 3">
    <name type="scientific">Archangium lansingense</name>
    <dbReference type="NCBI Taxonomy" id="2995310"/>
    <lineage>
        <taxon>Bacteria</taxon>
        <taxon>Pseudomonadati</taxon>
        <taxon>Myxococcota</taxon>
        <taxon>Myxococcia</taxon>
        <taxon>Myxococcales</taxon>
        <taxon>Cystobacterineae</taxon>
        <taxon>Archangiaceae</taxon>
        <taxon>Archangium</taxon>
    </lineage>
</organism>
<keyword evidence="3" id="KW-1185">Reference proteome</keyword>
<accession>A0ABT4AEQ2</accession>